<protein>
    <submittedName>
        <fullName evidence="2">Uncharacterized protein</fullName>
    </submittedName>
</protein>
<comment type="similarity">
    <text evidence="1">Belongs to the arrestin family.</text>
</comment>
<dbReference type="EMBL" id="JAWJWE010000039">
    <property type="protein sequence ID" value="KAK6620735.1"/>
    <property type="molecule type" value="Genomic_DNA"/>
</dbReference>
<dbReference type="Proteomes" id="UP001372834">
    <property type="component" value="Unassembled WGS sequence"/>
</dbReference>
<name>A0AAN8NXT0_POLSC</name>
<evidence type="ECO:0000313" key="2">
    <source>
        <dbReference type="EMBL" id="KAK6620735.1"/>
    </source>
</evidence>
<dbReference type="GO" id="GO:0007165">
    <property type="term" value="P:signal transduction"/>
    <property type="evidence" value="ECO:0007669"/>
    <property type="project" value="InterPro"/>
</dbReference>
<organism evidence="2 3">
    <name type="scientific">Polyplax serrata</name>
    <name type="common">Common mouse louse</name>
    <dbReference type="NCBI Taxonomy" id="468196"/>
    <lineage>
        <taxon>Eukaryota</taxon>
        <taxon>Metazoa</taxon>
        <taxon>Ecdysozoa</taxon>
        <taxon>Arthropoda</taxon>
        <taxon>Hexapoda</taxon>
        <taxon>Insecta</taxon>
        <taxon>Pterygota</taxon>
        <taxon>Neoptera</taxon>
        <taxon>Paraneoptera</taxon>
        <taxon>Psocodea</taxon>
        <taxon>Troctomorpha</taxon>
        <taxon>Phthiraptera</taxon>
        <taxon>Anoplura</taxon>
        <taxon>Polyplacidae</taxon>
        <taxon>Polyplax</taxon>
    </lineage>
</organism>
<dbReference type="SUPFAM" id="SSF81296">
    <property type="entry name" value="E set domains"/>
    <property type="match status" value="1"/>
</dbReference>
<comment type="caution">
    <text evidence="2">The sequence shown here is derived from an EMBL/GenBank/DDBJ whole genome shotgun (WGS) entry which is preliminary data.</text>
</comment>
<dbReference type="PRINTS" id="PR00309">
    <property type="entry name" value="ARRESTIN"/>
</dbReference>
<proteinExistence type="inferred from homology"/>
<dbReference type="GO" id="GO:0001664">
    <property type="term" value="F:G protein-coupled receptor binding"/>
    <property type="evidence" value="ECO:0007669"/>
    <property type="project" value="TreeGrafter"/>
</dbReference>
<sequence length="118" mass="13604">MNCVLHNVKPYEQTVRVFKKSSPNNKLTIYLNSRDLFSAECTIDRLYGVVYVDPAYLEDKKVYGQITLTFRYGREDEEVMGLKFCNEAIMCLAQLYPPHERAVEEKLTALQISSKGSK</sequence>
<dbReference type="AlphaFoldDB" id="A0AAN8NXT0"/>
<evidence type="ECO:0000313" key="3">
    <source>
        <dbReference type="Proteomes" id="UP001372834"/>
    </source>
</evidence>
<reference evidence="2 3" key="1">
    <citation type="submission" date="2023-10" db="EMBL/GenBank/DDBJ databases">
        <title>Genomes of two closely related lineages of the louse Polyplax serrata with different host specificities.</title>
        <authorList>
            <person name="Martinu J."/>
            <person name="Tarabai H."/>
            <person name="Stefka J."/>
            <person name="Hypsa V."/>
        </authorList>
    </citation>
    <scope>NUCLEOTIDE SEQUENCE [LARGE SCALE GENOMIC DNA]</scope>
    <source>
        <strain evidence="2">HR10_N</strain>
    </source>
</reference>
<accession>A0AAN8NXT0</accession>
<dbReference type="PANTHER" id="PTHR11792:SF18">
    <property type="entry name" value="FI20035P1"/>
    <property type="match status" value="1"/>
</dbReference>
<dbReference type="PANTHER" id="PTHR11792">
    <property type="entry name" value="ARRESTIN"/>
    <property type="match status" value="1"/>
</dbReference>
<evidence type="ECO:0000256" key="1">
    <source>
        <dbReference type="ARBA" id="ARBA00005298"/>
    </source>
</evidence>
<dbReference type="InterPro" id="IPR014753">
    <property type="entry name" value="Arrestin_N"/>
</dbReference>
<gene>
    <name evidence="2" type="ORF">RUM43_011030</name>
</gene>
<dbReference type="InterPro" id="IPR014756">
    <property type="entry name" value="Ig_E-set"/>
</dbReference>
<dbReference type="GO" id="GO:0002031">
    <property type="term" value="P:G protein-coupled receptor internalization"/>
    <property type="evidence" value="ECO:0007669"/>
    <property type="project" value="TreeGrafter"/>
</dbReference>
<dbReference type="Gene3D" id="2.60.40.840">
    <property type="match status" value="1"/>
</dbReference>
<dbReference type="InterPro" id="IPR000698">
    <property type="entry name" value="Arrestin"/>
</dbReference>
<dbReference type="GO" id="GO:0005737">
    <property type="term" value="C:cytoplasm"/>
    <property type="evidence" value="ECO:0007669"/>
    <property type="project" value="TreeGrafter"/>
</dbReference>